<evidence type="ECO:0000313" key="1">
    <source>
        <dbReference type="EMBL" id="MCI56679.1"/>
    </source>
</evidence>
<evidence type="ECO:0000313" key="2">
    <source>
        <dbReference type="Proteomes" id="UP000265520"/>
    </source>
</evidence>
<sequence length="54" mass="6017">CKGQSSAWIVWETHDLSQLSAGRVEASAIPNRPPGKCDPDDDCWLENAYGFEHK</sequence>
<dbReference type="AlphaFoldDB" id="A0A392T6M4"/>
<organism evidence="1 2">
    <name type="scientific">Trifolium medium</name>
    <dbReference type="NCBI Taxonomy" id="97028"/>
    <lineage>
        <taxon>Eukaryota</taxon>
        <taxon>Viridiplantae</taxon>
        <taxon>Streptophyta</taxon>
        <taxon>Embryophyta</taxon>
        <taxon>Tracheophyta</taxon>
        <taxon>Spermatophyta</taxon>
        <taxon>Magnoliopsida</taxon>
        <taxon>eudicotyledons</taxon>
        <taxon>Gunneridae</taxon>
        <taxon>Pentapetalae</taxon>
        <taxon>rosids</taxon>
        <taxon>fabids</taxon>
        <taxon>Fabales</taxon>
        <taxon>Fabaceae</taxon>
        <taxon>Papilionoideae</taxon>
        <taxon>50 kb inversion clade</taxon>
        <taxon>NPAAA clade</taxon>
        <taxon>Hologalegina</taxon>
        <taxon>IRL clade</taxon>
        <taxon>Trifolieae</taxon>
        <taxon>Trifolium</taxon>
    </lineage>
</organism>
<feature type="non-terminal residue" evidence="1">
    <location>
        <position position="1"/>
    </location>
</feature>
<dbReference type="Proteomes" id="UP000265520">
    <property type="component" value="Unassembled WGS sequence"/>
</dbReference>
<comment type="caution">
    <text evidence="1">The sequence shown here is derived from an EMBL/GenBank/DDBJ whole genome shotgun (WGS) entry which is preliminary data.</text>
</comment>
<accession>A0A392T6M4</accession>
<reference evidence="1 2" key="1">
    <citation type="journal article" date="2018" name="Front. Plant Sci.">
        <title>Red Clover (Trifolium pratense) and Zigzag Clover (T. medium) - A Picture of Genomic Similarities and Differences.</title>
        <authorList>
            <person name="Dluhosova J."/>
            <person name="Istvanek J."/>
            <person name="Nedelnik J."/>
            <person name="Repkova J."/>
        </authorList>
    </citation>
    <scope>NUCLEOTIDE SEQUENCE [LARGE SCALE GENOMIC DNA]</scope>
    <source>
        <strain evidence="2">cv. 10/8</strain>
        <tissue evidence="1">Leaf</tissue>
    </source>
</reference>
<protein>
    <submittedName>
        <fullName evidence="1">Uncharacterized protein</fullName>
    </submittedName>
</protein>
<name>A0A392T6M4_9FABA</name>
<dbReference type="EMBL" id="LXQA010516056">
    <property type="protein sequence ID" value="MCI56679.1"/>
    <property type="molecule type" value="Genomic_DNA"/>
</dbReference>
<keyword evidence="2" id="KW-1185">Reference proteome</keyword>
<proteinExistence type="predicted"/>